<proteinExistence type="predicted"/>
<evidence type="ECO:0000313" key="2">
    <source>
        <dbReference type="EMBL" id="MFC6199490.1"/>
    </source>
</evidence>
<dbReference type="Proteomes" id="UP001596303">
    <property type="component" value="Unassembled WGS sequence"/>
</dbReference>
<dbReference type="EMBL" id="JBHSSW010000039">
    <property type="protein sequence ID" value="MFC6199490.1"/>
    <property type="molecule type" value="Genomic_DNA"/>
</dbReference>
<accession>A0ABW1SCS8</accession>
<name>A0ABW1SCS8_9PROT</name>
<evidence type="ECO:0000313" key="3">
    <source>
        <dbReference type="Proteomes" id="UP001596303"/>
    </source>
</evidence>
<organism evidence="2 3">
    <name type="scientific">Ponticaulis profundi</name>
    <dbReference type="NCBI Taxonomy" id="2665222"/>
    <lineage>
        <taxon>Bacteria</taxon>
        <taxon>Pseudomonadati</taxon>
        <taxon>Pseudomonadota</taxon>
        <taxon>Alphaproteobacteria</taxon>
        <taxon>Hyphomonadales</taxon>
        <taxon>Hyphomonadaceae</taxon>
        <taxon>Ponticaulis</taxon>
    </lineage>
</organism>
<keyword evidence="1" id="KW-1133">Transmembrane helix</keyword>
<evidence type="ECO:0000256" key="1">
    <source>
        <dbReference type="SAM" id="Phobius"/>
    </source>
</evidence>
<keyword evidence="1" id="KW-0472">Membrane</keyword>
<sequence length="224" mass="24769">MQKYPVRYEKNEISNSLTHDGKLALGIFIGTIAALFIYLLAESYLGKITAIQYLNILPIVVSLLVAGGSTYFASRALLEQRRTREAGTDPVLIAHLGQREDARELITFNISNVGAGAALNVQVDVKKPDVEIEKFNILTNIFKRHHPFTVILQGKSVEFSLTLGWNVLGETPLDPFCAKISYEDLAGGQYESLFWLDVRELEGLGANKSPMMRAVAALEKIAKT</sequence>
<feature type="transmembrane region" description="Helical" evidence="1">
    <location>
        <begin position="53"/>
        <end position="74"/>
    </location>
</feature>
<protein>
    <submittedName>
        <fullName evidence="2">Uncharacterized protein</fullName>
    </submittedName>
</protein>
<gene>
    <name evidence="2" type="ORF">ACFQDM_15505</name>
</gene>
<reference evidence="3" key="1">
    <citation type="journal article" date="2019" name="Int. J. Syst. Evol. Microbiol.">
        <title>The Global Catalogue of Microorganisms (GCM) 10K type strain sequencing project: providing services to taxonomists for standard genome sequencing and annotation.</title>
        <authorList>
            <consortium name="The Broad Institute Genomics Platform"/>
            <consortium name="The Broad Institute Genome Sequencing Center for Infectious Disease"/>
            <person name="Wu L."/>
            <person name="Ma J."/>
        </authorList>
    </citation>
    <scope>NUCLEOTIDE SEQUENCE [LARGE SCALE GENOMIC DNA]</scope>
    <source>
        <strain evidence="3">CGMCC-1.15741</strain>
    </source>
</reference>
<feature type="transmembrane region" description="Helical" evidence="1">
    <location>
        <begin position="21"/>
        <end position="41"/>
    </location>
</feature>
<comment type="caution">
    <text evidence="2">The sequence shown here is derived from an EMBL/GenBank/DDBJ whole genome shotgun (WGS) entry which is preliminary data.</text>
</comment>
<dbReference type="RefSeq" id="WP_377380572.1">
    <property type="nucleotide sequence ID" value="NZ_JBHSSW010000039.1"/>
</dbReference>
<keyword evidence="3" id="KW-1185">Reference proteome</keyword>
<keyword evidence="1" id="KW-0812">Transmembrane</keyword>